<sequence>MPPPPELMEELVEEVLLRVPPDDPALLLRAALTCKRWCRLISDPRFRRRFRRFHRVPPVLGVINNDGDVSCFVPTSSFRPPYASARRNCHAIDARHGRVLLNDWDRKDLIMMNPITGEERRLPMPLLRHKYNCWSWNAVLLYAVAGCDHLDCAWGPFRVVFVATDQSEDFTSASIYSSDSGTWIEISSVEHPDEYYVRGPSALVENALYFVFVGGKRILKVNLGKQELTLISLPSVCEHKFVALMTLEHGGLGFAYSHEFKLYMWSREADLNRWVQYRVIDLGSLLPVHACSTSPDVISFADGASCMILSIGSTIYIFGTETGCFKCSTKLRSRLQLGAMRVLWYHMSMIVLLLPVFQRLEWSGAFGLVEAVAEKNWNLRWGKPPPEFLIGNIIGTINALVNIVEKLQRLGQH</sequence>
<dbReference type="SUPFAM" id="SSF81383">
    <property type="entry name" value="F-box domain"/>
    <property type="match status" value="1"/>
</dbReference>
<evidence type="ECO:0000313" key="2">
    <source>
        <dbReference type="EMBL" id="TVU40603.1"/>
    </source>
</evidence>
<proteinExistence type="predicted"/>
<dbReference type="SUPFAM" id="SSF50965">
    <property type="entry name" value="Galactose oxidase, central domain"/>
    <property type="match status" value="1"/>
</dbReference>
<dbReference type="AlphaFoldDB" id="A0A5J9VY30"/>
<feature type="non-terminal residue" evidence="2">
    <location>
        <position position="1"/>
    </location>
</feature>
<feature type="domain" description="F-box" evidence="1">
    <location>
        <begin position="9"/>
        <end position="48"/>
    </location>
</feature>
<dbReference type="InterPro" id="IPR011043">
    <property type="entry name" value="Gal_Oxase/kelch_b-propeller"/>
</dbReference>
<dbReference type="PANTHER" id="PTHR32133">
    <property type="entry name" value="OS07G0120400 PROTEIN"/>
    <property type="match status" value="1"/>
</dbReference>
<protein>
    <recommendedName>
        <fullName evidence="1">F-box domain-containing protein</fullName>
    </recommendedName>
</protein>
<evidence type="ECO:0000259" key="1">
    <source>
        <dbReference type="Pfam" id="PF00646"/>
    </source>
</evidence>
<reference evidence="2 3" key="1">
    <citation type="journal article" date="2019" name="Sci. Rep.">
        <title>A high-quality genome of Eragrostis curvula grass provides insights into Poaceae evolution and supports new strategies to enhance forage quality.</title>
        <authorList>
            <person name="Carballo J."/>
            <person name="Santos B.A.C.M."/>
            <person name="Zappacosta D."/>
            <person name="Garbus I."/>
            <person name="Selva J.P."/>
            <person name="Gallo C.A."/>
            <person name="Diaz A."/>
            <person name="Albertini E."/>
            <person name="Caccamo M."/>
            <person name="Echenique V."/>
        </authorList>
    </citation>
    <scope>NUCLEOTIDE SEQUENCE [LARGE SCALE GENOMIC DNA]</scope>
    <source>
        <strain evidence="3">cv. Victoria</strain>
        <tissue evidence="2">Leaf</tissue>
    </source>
</reference>
<comment type="caution">
    <text evidence="2">The sequence shown here is derived from an EMBL/GenBank/DDBJ whole genome shotgun (WGS) entry which is preliminary data.</text>
</comment>
<dbReference type="PANTHER" id="PTHR32133:SF362">
    <property type="entry name" value="F-BOX DOMAIN-CONTAINING PROTEIN"/>
    <property type="match status" value="1"/>
</dbReference>
<keyword evidence="3" id="KW-1185">Reference proteome</keyword>
<dbReference type="EMBL" id="RWGY01000007">
    <property type="protein sequence ID" value="TVU40603.1"/>
    <property type="molecule type" value="Genomic_DNA"/>
</dbReference>
<accession>A0A5J9VY30</accession>
<gene>
    <name evidence="2" type="ORF">EJB05_14071</name>
</gene>
<dbReference type="Pfam" id="PF00646">
    <property type="entry name" value="F-box"/>
    <property type="match status" value="1"/>
</dbReference>
<dbReference type="Gene3D" id="1.20.1280.50">
    <property type="match status" value="1"/>
</dbReference>
<dbReference type="Proteomes" id="UP000324897">
    <property type="component" value="Chromosome 4"/>
</dbReference>
<dbReference type="OrthoDB" id="10466706at2759"/>
<dbReference type="InterPro" id="IPR001810">
    <property type="entry name" value="F-box_dom"/>
</dbReference>
<dbReference type="Gramene" id="TVU40603">
    <property type="protein sequence ID" value="TVU40603"/>
    <property type="gene ID" value="EJB05_14071"/>
</dbReference>
<name>A0A5J9VY30_9POAL</name>
<dbReference type="InterPro" id="IPR036047">
    <property type="entry name" value="F-box-like_dom_sf"/>
</dbReference>
<evidence type="ECO:0000313" key="3">
    <source>
        <dbReference type="Proteomes" id="UP000324897"/>
    </source>
</evidence>
<organism evidence="2 3">
    <name type="scientific">Eragrostis curvula</name>
    <name type="common">weeping love grass</name>
    <dbReference type="NCBI Taxonomy" id="38414"/>
    <lineage>
        <taxon>Eukaryota</taxon>
        <taxon>Viridiplantae</taxon>
        <taxon>Streptophyta</taxon>
        <taxon>Embryophyta</taxon>
        <taxon>Tracheophyta</taxon>
        <taxon>Spermatophyta</taxon>
        <taxon>Magnoliopsida</taxon>
        <taxon>Liliopsida</taxon>
        <taxon>Poales</taxon>
        <taxon>Poaceae</taxon>
        <taxon>PACMAD clade</taxon>
        <taxon>Chloridoideae</taxon>
        <taxon>Eragrostideae</taxon>
        <taxon>Eragrostidinae</taxon>
        <taxon>Eragrostis</taxon>
    </lineage>
</organism>